<dbReference type="PRINTS" id="PR00035">
    <property type="entry name" value="HTHGNTR"/>
</dbReference>
<evidence type="ECO:0000256" key="3">
    <source>
        <dbReference type="ARBA" id="ARBA00023163"/>
    </source>
</evidence>
<dbReference type="SUPFAM" id="SSF48008">
    <property type="entry name" value="GntR ligand-binding domain-like"/>
    <property type="match status" value="1"/>
</dbReference>
<dbReference type="PANTHER" id="PTHR43537">
    <property type="entry name" value="TRANSCRIPTIONAL REGULATOR, GNTR FAMILY"/>
    <property type="match status" value="1"/>
</dbReference>
<dbReference type="Gene3D" id="1.10.10.10">
    <property type="entry name" value="Winged helix-like DNA-binding domain superfamily/Winged helix DNA-binding domain"/>
    <property type="match status" value="1"/>
</dbReference>
<dbReference type="Pfam" id="PF07729">
    <property type="entry name" value="FCD"/>
    <property type="match status" value="1"/>
</dbReference>
<organism evidence="5 6">
    <name type="scientific">Tardiphaga robiniae</name>
    <dbReference type="NCBI Taxonomy" id="943830"/>
    <lineage>
        <taxon>Bacteria</taxon>
        <taxon>Pseudomonadati</taxon>
        <taxon>Pseudomonadota</taxon>
        <taxon>Alphaproteobacteria</taxon>
        <taxon>Hyphomicrobiales</taxon>
        <taxon>Nitrobacteraceae</taxon>
        <taxon>Tardiphaga</taxon>
    </lineage>
</organism>
<protein>
    <submittedName>
        <fullName evidence="5">GntR family transcriptional regulator</fullName>
    </submittedName>
</protein>
<dbReference type="GO" id="GO:0003677">
    <property type="term" value="F:DNA binding"/>
    <property type="evidence" value="ECO:0007669"/>
    <property type="project" value="UniProtKB-KW"/>
</dbReference>
<name>A0A7G6U1F9_9BRAD</name>
<dbReference type="Gene3D" id="1.20.120.530">
    <property type="entry name" value="GntR ligand-binding domain-like"/>
    <property type="match status" value="1"/>
</dbReference>
<dbReference type="RefSeq" id="WP_184511738.1">
    <property type="nucleotide sequence ID" value="NZ_CP050292.1"/>
</dbReference>
<evidence type="ECO:0000259" key="4">
    <source>
        <dbReference type="PROSITE" id="PS50949"/>
    </source>
</evidence>
<dbReference type="SUPFAM" id="SSF46785">
    <property type="entry name" value="Winged helix' DNA-binding domain"/>
    <property type="match status" value="1"/>
</dbReference>
<dbReference type="InterPro" id="IPR036390">
    <property type="entry name" value="WH_DNA-bd_sf"/>
</dbReference>
<accession>A0A7G6U1F9</accession>
<dbReference type="SMART" id="SM00895">
    <property type="entry name" value="FCD"/>
    <property type="match status" value="1"/>
</dbReference>
<evidence type="ECO:0000256" key="2">
    <source>
        <dbReference type="ARBA" id="ARBA00023125"/>
    </source>
</evidence>
<dbReference type="InterPro" id="IPR036388">
    <property type="entry name" value="WH-like_DNA-bd_sf"/>
</dbReference>
<proteinExistence type="predicted"/>
<keyword evidence="1" id="KW-0805">Transcription regulation</keyword>
<keyword evidence="2" id="KW-0238">DNA-binding</keyword>
<dbReference type="EMBL" id="CP050292">
    <property type="protein sequence ID" value="QND72841.1"/>
    <property type="molecule type" value="Genomic_DNA"/>
</dbReference>
<dbReference type="PROSITE" id="PS50949">
    <property type="entry name" value="HTH_GNTR"/>
    <property type="match status" value="1"/>
</dbReference>
<dbReference type="InterPro" id="IPR000524">
    <property type="entry name" value="Tscrpt_reg_HTH_GntR"/>
</dbReference>
<dbReference type="InterPro" id="IPR011711">
    <property type="entry name" value="GntR_C"/>
</dbReference>
<evidence type="ECO:0000313" key="5">
    <source>
        <dbReference type="EMBL" id="QND72841.1"/>
    </source>
</evidence>
<dbReference type="PANTHER" id="PTHR43537:SF24">
    <property type="entry name" value="GLUCONATE OPERON TRANSCRIPTIONAL REPRESSOR"/>
    <property type="match status" value="1"/>
</dbReference>
<evidence type="ECO:0000256" key="1">
    <source>
        <dbReference type="ARBA" id="ARBA00023015"/>
    </source>
</evidence>
<evidence type="ECO:0000313" key="6">
    <source>
        <dbReference type="Proteomes" id="UP000515291"/>
    </source>
</evidence>
<gene>
    <name evidence="5" type="ORF">HB776_17680</name>
</gene>
<sequence>MTRSPNLHISVDSADVSNGLSVPAAVAARLREAIFSGELAGGALLRQEEISQLFSVGRPPVREALTLLEAEGLVLSRPRRGFVVANLNLSEIEEIFEIRGMLEERAAYLAAQRRTLDDVTAMENLVRKMERTKIRNLDDAIAFSLLNRDFHDLIHGVSGRKIMAHVMLGLRNKVERFVRLGCMISGNLDAVNLDHSLILDAFRAGDAERMSALCKEHVRTTGERLIHALGQNAQMPNGEIS</sequence>
<dbReference type="AlphaFoldDB" id="A0A7G6U1F9"/>
<dbReference type="GO" id="GO:0003700">
    <property type="term" value="F:DNA-binding transcription factor activity"/>
    <property type="evidence" value="ECO:0007669"/>
    <property type="project" value="InterPro"/>
</dbReference>
<keyword evidence="3" id="KW-0804">Transcription</keyword>
<reference evidence="6" key="1">
    <citation type="journal article" date="2020" name="Mol. Plant Microbe">
        <title>Rhizobial microsymbionts of the narrowly endemic Oxytropis species growing in Kamchatka are characterized by significant genetic diversity and possess a set of genes that are associated with T3SS and T6SS secretion systems and can affect the development of symbiosis.</title>
        <authorList>
            <person name="Safronova V."/>
            <person name="Guro P."/>
            <person name="Sazanova A."/>
            <person name="Kuznetsova I."/>
            <person name="Belimov A."/>
            <person name="Yakubov V."/>
            <person name="Chirak E."/>
            <person name="Afonin A."/>
            <person name="Gogolev Y."/>
            <person name="Andronov E."/>
            <person name="Tikhonovich I."/>
        </authorList>
    </citation>
    <scope>NUCLEOTIDE SEQUENCE [LARGE SCALE GENOMIC DNA]</scope>
    <source>
        <strain evidence="6">581</strain>
    </source>
</reference>
<dbReference type="Proteomes" id="UP000515291">
    <property type="component" value="Chromosome"/>
</dbReference>
<dbReference type="Pfam" id="PF00392">
    <property type="entry name" value="GntR"/>
    <property type="match status" value="1"/>
</dbReference>
<feature type="domain" description="HTH gntR-type" evidence="4">
    <location>
        <begin position="20"/>
        <end position="87"/>
    </location>
</feature>
<dbReference type="CDD" id="cd07377">
    <property type="entry name" value="WHTH_GntR"/>
    <property type="match status" value="1"/>
</dbReference>
<dbReference type="KEGG" id="trb:HB776_17680"/>
<dbReference type="InterPro" id="IPR008920">
    <property type="entry name" value="TF_FadR/GntR_C"/>
</dbReference>
<dbReference type="SMART" id="SM00345">
    <property type="entry name" value="HTH_GNTR"/>
    <property type="match status" value="1"/>
</dbReference>